<dbReference type="InterPro" id="IPR051624">
    <property type="entry name" value="RMD1/Sad1-interacting"/>
</dbReference>
<dbReference type="Pfam" id="PF02582">
    <property type="entry name" value="DUF155"/>
    <property type="match status" value="1"/>
</dbReference>
<dbReference type="AlphaFoldDB" id="A0A150FTI2"/>
<dbReference type="Proteomes" id="UP000075714">
    <property type="component" value="Unassembled WGS sequence"/>
</dbReference>
<comment type="caution">
    <text evidence="3">The sequence shown here is derived from an EMBL/GenBank/DDBJ whole genome shotgun (WGS) entry which is preliminary data.</text>
</comment>
<dbReference type="PANTHER" id="PTHR16255:SF1">
    <property type="entry name" value="REQUIRED FOR MEIOTIC NUCLEAR DIVISION PROTEIN 1 HOMOLOG"/>
    <property type="match status" value="1"/>
</dbReference>
<dbReference type="OrthoDB" id="18302at2759"/>
<proteinExistence type="inferred from homology"/>
<gene>
    <name evidence="3" type="ORF">GPECTOR_1497g675</name>
</gene>
<comment type="similarity">
    <text evidence="1">Belongs to the RMD1/sif2 family.</text>
</comment>
<organism evidence="3 4">
    <name type="scientific">Gonium pectorale</name>
    <name type="common">Green alga</name>
    <dbReference type="NCBI Taxonomy" id="33097"/>
    <lineage>
        <taxon>Eukaryota</taxon>
        <taxon>Viridiplantae</taxon>
        <taxon>Chlorophyta</taxon>
        <taxon>core chlorophytes</taxon>
        <taxon>Chlorophyceae</taxon>
        <taxon>CS clade</taxon>
        <taxon>Chlamydomonadales</taxon>
        <taxon>Volvocaceae</taxon>
        <taxon>Gonium</taxon>
    </lineage>
</organism>
<dbReference type="InterPro" id="IPR003734">
    <property type="entry name" value="DUF155"/>
</dbReference>
<feature type="domain" description="DUF155" evidence="2">
    <location>
        <begin position="13"/>
        <end position="103"/>
    </location>
</feature>
<evidence type="ECO:0000313" key="4">
    <source>
        <dbReference type="Proteomes" id="UP000075714"/>
    </source>
</evidence>
<evidence type="ECO:0000256" key="1">
    <source>
        <dbReference type="ARBA" id="ARBA00008306"/>
    </source>
</evidence>
<dbReference type="EMBL" id="LSYV01001490">
    <property type="protein sequence ID" value="KXZ40888.1"/>
    <property type="molecule type" value="Genomic_DNA"/>
</dbReference>
<protein>
    <recommendedName>
        <fullName evidence="2">DUF155 domain-containing protein</fullName>
    </recommendedName>
</protein>
<dbReference type="GO" id="GO:0005739">
    <property type="term" value="C:mitochondrion"/>
    <property type="evidence" value="ECO:0007669"/>
    <property type="project" value="UniProtKB-ARBA"/>
</dbReference>
<sequence length="103" mass="11034">MCICVCFVCVFDISDDTVLLHVRHCGDTATLLAVSYGLAQSTKLSAFEKAVEALVEDTRGLPEALAEQGEVHLSGKEIGRLIGKVFVLKRSVNLLGSVAETPE</sequence>
<keyword evidence="4" id="KW-1185">Reference proteome</keyword>
<reference evidence="4" key="1">
    <citation type="journal article" date="2016" name="Nat. Commun.">
        <title>The Gonium pectorale genome demonstrates co-option of cell cycle regulation during the evolution of multicellularity.</title>
        <authorList>
            <person name="Hanschen E.R."/>
            <person name="Marriage T.N."/>
            <person name="Ferris P.J."/>
            <person name="Hamaji T."/>
            <person name="Toyoda A."/>
            <person name="Fujiyama A."/>
            <person name="Neme R."/>
            <person name="Noguchi H."/>
            <person name="Minakuchi Y."/>
            <person name="Suzuki M."/>
            <person name="Kawai-Toyooka H."/>
            <person name="Smith D.R."/>
            <person name="Sparks H."/>
            <person name="Anderson J."/>
            <person name="Bakaric R."/>
            <person name="Luria V."/>
            <person name="Karger A."/>
            <person name="Kirschner M.W."/>
            <person name="Durand P.M."/>
            <person name="Michod R.E."/>
            <person name="Nozaki H."/>
            <person name="Olson B.J."/>
        </authorList>
    </citation>
    <scope>NUCLEOTIDE SEQUENCE [LARGE SCALE GENOMIC DNA]</scope>
    <source>
        <strain evidence="4">NIES-2863</strain>
    </source>
</reference>
<accession>A0A150FTI2</accession>
<name>A0A150FTI2_GONPE</name>
<evidence type="ECO:0000313" key="3">
    <source>
        <dbReference type="EMBL" id="KXZ40888.1"/>
    </source>
</evidence>
<dbReference type="PANTHER" id="PTHR16255">
    <property type="entry name" value="REQUIRED FOR MEIOTIC NUCLEAR DIVISION PROTEIN 1 HOMOLOG"/>
    <property type="match status" value="1"/>
</dbReference>
<evidence type="ECO:0000259" key="2">
    <source>
        <dbReference type="Pfam" id="PF02582"/>
    </source>
</evidence>